<protein>
    <submittedName>
        <fullName evidence="2">Deuterolysin metalloprotease (M35) family containing protein, putative</fullName>
    </submittedName>
</protein>
<comment type="caution">
    <text evidence="2">The sequence shown here is derived from an EMBL/GenBank/DDBJ whole genome shotgun (WGS) entry which is preliminary data.</text>
</comment>
<proteinExistence type="predicted"/>
<feature type="region of interest" description="Disordered" evidence="1">
    <location>
        <begin position="206"/>
        <end position="228"/>
    </location>
</feature>
<dbReference type="EMBL" id="JATN01000322">
    <property type="protein sequence ID" value="EUC53999.1"/>
    <property type="molecule type" value="Genomic_DNA"/>
</dbReference>
<feature type="non-terminal residue" evidence="2">
    <location>
        <position position="228"/>
    </location>
</feature>
<name>X8IXR5_9AGAM</name>
<sequence>MKEVILNTEPDYDRLSLYPIVPLSVVPLNASNTAIASATIHTSLAPGLMYLQTQANPQDFSAPLYNVCDFVDDYRSGSVLDVIGSVGGLFALLQTMHVLLFGRPLLWGLTGAKLITPFGLLGACGSRGFKQRLREEYHTTSPEDGTESIQIVKFLRDFVIDFGPADLDPDRVSYGQLPPLSPAMQAVDDVTGARAPLVQMEGITMTPPKESEACESYKRSDNRVDNAV</sequence>
<evidence type="ECO:0000256" key="1">
    <source>
        <dbReference type="SAM" id="MobiDB-lite"/>
    </source>
</evidence>
<organism evidence="2 3">
    <name type="scientific">Rhizoctonia solani AG-3 Rhs1AP</name>
    <dbReference type="NCBI Taxonomy" id="1086054"/>
    <lineage>
        <taxon>Eukaryota</taxon>
        <taxon>Fungi</taxon>
        <taxon>Dikarya</taxon>
        <taxon>Basidiomycota</taxon>
        <taxon>Agaricomycotina</taxon>
        <taxon>Agaricomycetes</taxon>
        <taxon>Cantharellales</taxon>
        <taxon>Ceratobasidiaceae</taxon>
        <taxon>Rhizoctonia</taxon>
    </lineage>
</organism>
<feature type="compositionally biased region" description="Basic and acidic residues" evidence="1">
    <location>
        <begin position="209"/>
        <end position="228"/>
    </location>
</feature>
<keyword evidence="2" id="KW-0645">Protease</keyword>
<reference evidence="3" key="1">
    <citation type="journal article" date="2014" name="Genome Announc.">
        <title>Draft genome sequence of the plant-pathogenic soil fungus Rhizoctonia solani anastomosis group 3 strain Rhs1AP.</title>
        <authorList>
            <person name="Cubeta M.A."/>
            <person name="Thomas E."/>
            <person name="Dean R.A."/>
            <person name="Jabaji S."/>
            <person name="Neate S.M."/>
            <person name="Tavantzis S."/>
            <person name="Toda T."/>
            <person name="Vilgalys R."/>
            <person name="Bharathan N."/>
            <person name="Fedorova-Abrams N."/>
            <person name="Pakala S.B."/>
            <person name="Pakala S.M."/>
            <person name="Zafar N."/>
            <person name="Joardar V."/>
            <person name="Losada L."/>
            <person name="Nierman W.C."/>
        </authorList>
    </citation>
    <scope>NUCLEOTIDE SEQUENCE [LARGE SCALE GENOMIC DNA]</scope>
    <source>
        <strain evidence="3">AG-3</strain>
    </source>
</reference>
<dbReference type="Proteomes" id="UP000030108">
    <property type="component" value="Unassembled WGS sequence"/>
</dbReference>
<dbReference type="GO" id="GO:0006508">
    <property type="term" value="P:proteolysis"/>
    <property type="evidence" value="ECO:0007669"/>
    <property type="project" value="UniProtKB-KW"/>
</dbReference>
<dbReference type="AlphaFoldDB" id="X8IXR5"/>
<keyword evidence="2" id="KW-0482">Metalloprotease</keyword>
<accession>X8IXR5</accession>
<gene>
    <name evidence="2" type="ORF">RSOL_026270</name>
</gene>
<dbReference type="OrthoDB" id="3227921at2759"/>
<dbReference type="GO" id="GO:0008237">
    <property type="term" value="F:metallopeptidase activity"/>
    <property type="evidence" value="ECO:0007669"/>
    <property type="project" value="UniProtKB-KW"/>
</dbReference>
<evidence type="ECO:0000313" key="2">
    <source>
        <dbReference type="EMBL" id="EUC53999.1"/>
    </source>
</evidence>
<evidence type="ECO:0000313" key="3">
    <source>
        <dbReference type="Proteomes" id="UP000030108"/>
    </source>
</evidence>
<keyword evidence="2" id="KW-0378">Hydrolase</keyword>